<evidence type="ECO:0000256" key="4">
    <source>
        <dbReference type="ARBA" id="ARBA00022692"/>
    </source>
</evidence>
<evidence type="ECO:0000256" key="6">
    <source>
        <dbReference type="ARBA" id="ARBA00023065"/>
    </source>
</evidence>
<dbReference type="CDD" id="cd01347">
    <property type="entry name" value="ligand_gated_channel"/>
    <property type="match status" value="1"/>
</dbReference>
<accession>A0A160TJQ2</accession>
<reference evidence="12" key="1">
    <citation type="submission" date="2015-10" db="EMBL/GenBank/DDBJ databases">
        <authorList>
            <person name="Gilbert D.G."/>
        </authorList>
    </citation>
    <scope>NUCLEOTIDE SEQUENCE</scope>
</reference>
<dbReference type="PROSITE" id="PS52016">
    <property type="entry name" value="TONB_DEPENDENT_REC_3"/>
    <property type="match status" value="1"/>
</dbReference>
<keyword evidence="8" id="KW-0472">Membrane</keyword>
<keyword evidence="3" id="KW-0410">Iron transport</keyword>
<evidence type="ECO:0000256" key="3">
    <source>
        <dbReference type="ARBA" id="ARBA00022496"/>
    </source>
</evidence>
<evidence type="ECO:0000256" key="5">
    <source>
        <dbReference type="ARBA" id="ARBA00023004"/>
    </source>
</evidence>
<dbReference type="InterPro" id="IPR012910">
    <property type="entry name" value="Plug_dom"/>
</dbReference>
<evidence type="ECO:0000256" key="7">
    <source>
        <dbReference type="ARBA" id="ARBA00023077"/>
    </source>
</evidence>
<dbReference type="GO" id="GO:0009279">
    <property type="term" value="C:cell outer membrane"/>
    <property type="evidence" value="ECO:0007669"/>
    <property type="project" value="UniProtKB-SubCell"/>
</dbReference>
<dbReference type="SUPFAM" id="SSF56935">
    <property type="entry name" value="Porins"/>
    <property type="match status" value="1"/>
</dbReference>
<evidence type="ECO:0000256" key="8">
    <source>
        <dbReference type="ARBA" id="ARBA00023136"/>
    </source>
</evidence>
<dbReference type="InterPro" id="IPR000531">
    <property type="entry name" value="Beta-barrel_TonB"/>
</dbReference>
<evidence type="ECO:0000256" key="2">
    <source>
        <dbReference type="ARBA" id="ARBA00022448"/>
    </source>
</evidence>
<keyword evidence="4" id="KW-0812">Transmembrane</keyword>
<evidence type="ECO:0000313" key="12">
    <source>
        <dbReference type="EMBL" id="CUS45340.1"/>
    </source>
</evidence>
<organism evidence="12">
    <name type="scientific">hydrothermal vent metagenome</name>
    <dbReference type="NCBI Taxonomy" id="652676"/>
    <lineage>
        <taxon>unclassified sequences</taxon>
        <taxon>metagenomes</taxon>
        <taxon>ecological metagenomes</taxon>
    </lineage>
</organism>
<keyword evidence="7" id="KW-0798">TonB box</keyword>
<dbReference type="AlphaFoldDB" id="A0A160TJQ2"/>
<comment type="subcellular location">
    <subcellularLocation>
        <location evidence="1">Cell outer membrane</location>
        <topology evidence="1">Multi-pass membrane protein</topology>
    </subcellularLocation>
</comment>
<keyword evidence="6" id="KW-0406">Ion transport</keyword>
<feature type="domain" description="TonB-dependent receptor plug" evidence="11">
    <location>
        <begin position="31"/>
        <end position="143"/>
    </location>
</feature>
<dbReference type="Gene3D" id="2.40.170.20">
    <property type="entry name" value="TonB-dependent receptor, beta-barrel domain"/>
    <property type="match status" value="1"/>
</dbReference>
<feature type="domain" description="TonB-dependent receptor-like beta-barrel" evidence="10">
    <location>
        <begin position="261"/>
        <end position="674"/>
    </location>
</feature>
<dbReference type="InterPro" id="IPR039426">
    <property type="entry name" value="TonB-dep_rcpt-like"/>
</dbReference>
<dbReference type="PANTHER" id="PTHR32552:SF81">
    <property type="entry name" value="TONB-DEPENDENT OUTER MEMBRANE RECEPTOR"/>
    <property type="match status" value="1"/>
</dbReference>
<name>A0A160TJQ2_9ZZZZ</name>
<keyword evidence="5" id="KW-0408">Iron</keyword>
<dbReference type="EMBL" id="CZQE01000244">
    <property type="protein sequence ID" value="CUS45340.1"/>
    <property type="molecule type" value="Genomic_DNA"/>
</dbReference>
<dbReference type="InterPro" id="IPR036942">
    <property type="entry name" value="Beta-barrel_TonB_sf"/>
</dbReference>
<keyword evidence="2" id="KW-0813">Transport</keyword>
<evidence type="ECO:0000256" key="1">
    <source>
        <dbReference type="ARBA" id="ARBA00004571"/>
    </source>
</evidence>
<dbReference type="GO" id="GO:0006826">
    <property type="term" value="P:iron ion transport"/>
    <property type="evidence" value="ECO:0007669"/>
    <property type="project" value="UniProtKB-KW"/>
</dbReference>
<evidence type="ECO:0000259" key="11">
    <source>
        <dbReference type="Pfam" id="PF07715"/>
    </source>
</evidence>
<keyword evidence="9" id="KW-0998">Cell outer membrane</keyword>
<protein>
    <submittedName>
        <fullName evidence="12">TonB-dependent receptor</fullName>
    </submittedName>
</protein>
<keyword evidence="12" id="KW-0675">Receptor</keyword>
<sequence>MASPAWAQDSTAPTDDPADIVVTAQKRAERLIDVPQSVTALSSEDLDRLAARQFVDFANTVPGLQYVSQGAGTSQISMRGVTSGADVSPTVGIYVDEVPYGSSSAFANGARRALDVGLFDLDRVEVLRGPQGTLYGASSMGGVLKYVMRAPSLTGFEGKAQASVSSTEHGGTSYDGSAVVNVPLVLDKVAVRASGFYSRDGGYFDNVATGERNVDRGKVYGGRVEALLAPTEDVSIRLTGFAQNIRREGNAYASINLDGTPVAGWLDQSHPLAEPFRSNFRLASATIDYHFGPATLTSVTSYQSNATYASTDGSAVYALYLQILAGVPAQAVAINELARTRKFTQEVRLASPTGQKLEWQIGGFYTHEKSLLNQVANTYGAGLVPLPNVNAVTAAIDSSYEEYAVFGDITYHLTDKFDVTGGIRYARNNQAFTQNASGIFVVSAPGSSSHESVATYLANARYRFSKHVTAYARFATGYRPGGPNFRVIDPVTGNPSAPAFASDTLTSYEAGIKAETADRTFGIDLSGYYIDWKNIQLLSPVAGVTNFTNGPGAHIKGAELTLTARPDRGLVATANLAYNDGKLTEAVPLLGARKGERLPNTPHVTASMNVDYTLFSSRLKPTIGGTLRFASDSRVSFDASPSLRQYKVPSYETVDLRAGMTFGPIDAQVYVQNLFDSRGQLAGQTILSQLGGPAQVLILRPRTIGLRLSTRF</sequence>
<evidence type="ECO:0000259" key="10">
    <source>
        <dbReference type="Pfam" id="PF00593"/>
    </source>
</evidence>
<proteinExistence type="predicted"/>
<evidence type="ECO:0000256" key="9">
    <source>
        <dbReference type="ARBA" id="ARBA00023237"/>
    </source>
</evidence>
<dbReference type="Pfam" id="PF00593">
    <property type="entry name" value="TonB_dep_Rec_b-barrel"/>
    <property type="match status" value="1"/>
</dbReference>
<dbReference type="PANTHER" id="PTHR32552">
    <property type="entry name" value="FERRICHROME IRON RECEPTOR-RELATED"/>
    <property type="match status" value="1"/>
</dbReference>
<gene>
    <name evidence="12" type="ORF">MGWOODY_Smn2278</name>
</gene>
<dbReference type="Pfam" id="PF07715">
    <property type="entry name" value="Plug"/>
    <property type="match status" value="1"/>
</dbReference>